<evidence type="ECO:0000259" key="1">
    <source>
        <dbReference type="PROSITE" id="PS50883"/>
    </source>
</evidence>
<feature type="domain" description="EAL" evidence="1">
    <location>
        <begin position="1"/>
        <end position="53"/>
    </location>
</feature>
<dbReference type="AlphaFoldDB" id="A0A4R6LA61"/>
<comment type="caution">
    <text evidence="2">The sequence shown here is derived from an EMBL/GenBank/DDBJ whole genome shotgun (WGS) entry which is preliminary data.</text>
</comment>
<protein>
    <submittedName>
        <fullName evidence="2">EAL domain-containing protein</fullName>
    </submittedName>
</protein>
<dbReference type="Proteomes" id="UP000295064">
    <property type="component" value="Unassembled WGS sequence"/>
</dbReference>
<sequence>MAHALELKVVAEGVETKAQLDFLKGLDCDYAQGYYFARPDTKENIIQWLLEEKKYSFNKDRLRE</sequence>
<organism evidence="2 3">
    <name type="scientific">Halanaerobium saccharolyticum</name>
    <dbReference type="NCBI Taxonomy" id="43595"/>
    <lineage>
        <taxon>Bacteria</taxon>
        <taxon>Bacillati</taxon>
        <taxon>Bacillota</taxon>
        <taxon>Clostridia</taxon>
        <taxon>Halanaerobiales</taxon>
        <taxon>Halanaerobiaceae</taxon>
        <taxon>Halanaerobium</taxon>
    </lineage>
</organism>
<dbReference type="PANTHER" id="PTHR33121">
    <property type="entry name" value="CYCLIC DI-GMP PHOSPHODIESTERASE PDEF"/>
    <property type="match status" value="1"/>
</dbReference>
<accession>A0A4R6LA61</accession>
<proteinExistence type="predicted"/>
<dbReference type="PROSITE" id="PS50883">
    <property type="entry name" value="EAL"/>
    <property type="match status" value="1"/>
</dbReference>
<name>A0A4R6LA61_9FIRM</name>
<evidence type="ECO:0000313" key="3">
    <source>
        <dbReference type="Proteomes" id="UP000295064"/>
    </source>
</evidence>
<dbReference type="InterPro" id="IPR035919">
    <property type="entry name" value="EAL_sf"/>
</dbReference>
<dbReference type="Gene3D" id="3.20.20.450">
    <property type="entry name" value="EAL domain"/>
    <property type="match status" value="1"/>
</dbReference>
<dbReference type="SUPFAM" id="SSF141868">
    <property type="entry name" value="EAL domain-like"/>
    <property type="match status" value="1"/>
</dbReference>
<dbReference type="InterPro" id="IPR050706">
    <property type="entry name" value="Cyclic-di-GMP_PDE-like"/>
</dbReference>
<evidence type="ECO:0000313" key="2">
    <source>
        <dbReference type="EMBL" id="TDO72694.1"/>
    </source>
</evidence>
<dbReference type="EMBL" id="SNWX01000043">
    <property type="protein sequence ID" value="TDO72694.1"/>
    <property type="molecule type" value="Genomic_DNA"/>
</dbReference>
<gene>
    <name evidence="2" type="ORF">DFR79_14310</name>
</gene>
<dbReference type="InterPro" id="IPR001633">
    <property type="entry name" value="EAL_dom"/>
</dbReference>
<dbReference type="PANTHER" id="PTHR33121:SF70">
    <property type="entry name" value="SIGNALING PROTEIN YKOW"/>
    <property type="match status" value="1"/>
</dbReference>
<reference evidence="2 3" key="1">
    <citation type="submission" date="2019-03" db="EMBL/GenBank/DDBJ databases">
        <title>Subsurface microbial communities from deep shales in Ohio and West Virginia, USA.</title>
        <authorList>
            <person name="Wrighton K."/>
        </authorList>
    </citation>
    <scope>NUCLEOTIDE SEQUENCE [LARGE SCALE GENOMIC DNA]</scope>
    <source>
        <strain evidence="2 3">MA284_T2</strain>
    </source>
</reference>
<dbReference type="GO" id="GO:0071111">
    <property type="term" value="F:cyclic-guanylate-specific phosphodiesterase activity"/>
    <property type="evidence" value="ECO:0007669"/>
    <property type="project" value="InterPro"/>
</dbReference>
<dbReference type="Pfam" id="PF00563">
    <property type="entry name" value="EAL"/>
    <property type="match status" value="1"/>
</dbReference>